<evidence type="ECO:0000256" key="3">
    <source>
        <dbReference type="ARBA" id="ARBA00022448"/>
    </source>
</evidence>
<keyword evidence="9" id="KW-0066">ATP synthesis</keyword>
<proteinExistence type="inferred from homology"/>
<gene>
    <name evidence="10" type="ORF">EG68_11863</name>
</gene>
<evidence type="ECO:0000256" key="4">
    <source>
        <dbReference type="ARBA" id="ARBA00022547"/>
    </source>
</evidence>
<reference evidence="10" key="1">
    <citation type="submission" date="2019-07" db="EMBL/GenBank/DDBJ databases">
        <title>Annotation for the trematode Paragonimus miyazaki's.</title>
        <authorList>
            <person name="Choi Y.-J."/>
        </authorList>
    </citation>
    <scope>NUCLEOTIDE SEQUENCE</scope>
    <source>
        <strain evidence="10">Japan</strain>
    </source>
</reference>
<dbReference type="GO" id="GO:0015986">
    <property type="term" value="P:proton motive force-driven ATP synthesis"/>
    <property type="evidence" value="ECO:0007669"/>
    <property type="project" value="InterPro"/>
</dbReference>
<evidence type="ECO:0000313" key="11">
    <source>
        <dbReference type="Proteomes" id="UP000822476"/>
    </source>
</evidence>
<keyword evidence="3" id="KW-0813">Transport</keyword>
<keyword evidence="4" id="KW-0138">CF(0)</keyword>
<evidence type="ECO:0000256" key="1">
    <source>
        <dbReference type="ARBA" id="ARBA00004325"/>
    </source>
</evidence>
<comment type="similarity">
    <text evidence="2">Belongs to the ATPase g subunit family.</text>
</comment>
<dbReference type="EMBL" id="JTDE01009526">
    <property type="protein sequence ID" value="KAF7234459.1"/>
    <property type="molecule type" value="Genomic_DNA"/>
</dbReference>
<comment type="subcellular location">
    <subcellularLocation>
        <location evidence="1">Mitochondrion membrane</location>
    </subcellularLocation>
</comment>
<evidence type="ECO:0000256" key="7">
    <source>
        <dbReference type="ARBA" id="ARBA00023128"/>
    </source>
</evidence>
<dbReference type="InterPro" id="IPR006808">
    <property type="entry name" value="ATP_synth_F0_gsu_mt"/>
</dbReference>
<dbReference type="OrthoDB" id="437at2759"/>
<evidence type="ECO:0000256" key="5">
    <source>
        <dbReference type="ARBA" id="ARBA00022781"/>
    </source>
</evidence>
<organism evidence="10 11">
    <name type="scientific">Paragonimus skrjabini miyazakii</name>
    <dbReference type="NCBI Taxonomy" id="59628"/>
    <lineage>
        <taxon>Eukaryota</taxon>
        <taxon>Metazoa</taxon>
        <taxon>Spiralia</taxon>
        <taxon>Lophotrochozoa</taxon>
        <taxon>Platyhelminthes</taxon>
        <taxon>Trematoda</taxon>
        <taxon>Digenea</taxon>
        <taxon>Plagiorchiida</taxon>
        <taxon>Troglotremata</taxon>
        <taxon>Troglotrematidae</taxon>
        <taxon>Paragonimus</taxon>
    </lineage>
</organism>
<dbReference type="GO" id="GO:0031966">
    <property type="term" value="C:mitochondrial membrane"/>
    <property type="evidence" value="ECO:0007669"/>
    <property type="project" value="UniProtKB-SubCell"/>
</dbReference>
<accession>A0A8S9YDP9</accession>
<evidence type="ECO:0000313" key="10">
    <source>
        <dbReference type="EMBL" id="KAF7234459.1"/>
    </source>
</evidence>
<dbReference type="GO" id="GO:0045259">
    <property type="term" value="C:proton-transporting ATP synthase complex"/>
    <property type="evidence" value="ECO:0007669"/>
    <property type="project" value="UniProtKB-KW"/>
</dbReference>
<dbReference type="GO" id="GO:0015078">
    <property type="term" value="F:proton transmembrane transporter activity"/>
    <property type="evidence" value="ECO:0007669"/>
    <property type="project" value="InterPro"/>
</dbReference>
<protein>
    <recommendedName>
        <fullName evidence="12">ATP synthase subunit</fullName>
    </recommendedName>
</protein>
<evidence type="ECO:0000256" key="9">
    <source>
        <dbReference type="ARBA" id="ARBA00023310"/>
    </source>
</evidence>
<evidence type="ECO:0008006" key="12">
    <source>
        <dbReference type="Google" id="ProtNLM"/>
    </source>
</evidence>
<comment type="caution">
    <text evidence="10">The sequence shown here is derived from an EMBL/GenBank/DDBJ whole genome shotgun (WGS) entry which is preliminary data.</text>
</comment>
<keyword evidence="5" id="KW-0375">Hydrogen ion transport</keyword>
<dbReference type="Pfam" id="PF04718">
    <property type="entry name" value="ATP-synt_G"/>
    <property type="match status" value="1"/>
</dbReference>
<dbReference type="AlphaFoldDB" id="A0A8S9YDP9"/>
<keyword evidence="11" id="KW-1185">Reference proteome</keyword>
<evidence type="ECO:0000256" key="6">
    <source>
        <dbReference type="ARBA" id="ARBA00023065"/>
    </source>
</evidence>
<keyword evidence="8" id="KW-0472">Membrane</keyword>
<keyword evidence="7" id="KW-0496">Mitochondrion</keyword>
<name>A0A8S9YDP9_9TREM</name>
<dbReference type="PANTHER" id="PTHR12386">
    <property type="entry name" value="ATP SYNTHASE SUBUNIT"/>
    <property type="match status" value="1"/>
</dbReference>
<sequence length="121" mass="13200">MAEKVVALASSKLRCSPATFSESLRIAVQSGRPALAKFLTYARVEMRPPKIADINPAITQAMNLLNALKSGRWKSVTVKDGILNAVVTVEVLAWFFVGEIIGRRSIIGYSRVPGAYIKSHI</sequence>
<keyword evidence="6" id="KW-0406">Ion transport</keyword>
<evidence type="ECO:0000256" key="2">
    <source>
        <dbReference type="ARBA" id="ARBA00005699"/>
    </source>
</evidence>
<evidence type="ECO:0000256" key="8">
    <source>
        <dbReference type="ARBA" id="ARBA00023136"/>
    </source>
</evidence>
<dbReference type="Proteomes" id="UP000822476">
    <property type="component" value="Unassembled WGS sequence"/>
</dbReference>